<keyword evidence="6 7" id="KW-0694">RNA-binding</keyword>
<evidence type="ECO:0000256" key="7">
    <source>
        <dbReference type="HAMAP-Rule" id="MF_00227"/>
    </source>
</evidence>
<dbReference type="RefSeq" id="WP_013136168.1">
    <property type="nucleotide sequence ID" value="NC_014166.1"/>
</dbReference>
<keyword evidence="2 7" id="KW-0819">tRNA processing</keyword>
<organism evidence="9 10">
    <name type="scientific">Arcobacter nitrofigilis (strain ATCC 33309 / DSM 7299 / CCUG 15893 / LMG 7604 / NCTC 12251 / CI)</name>
    <name type="common">Campylobacter nitrofigilis</name>
    <dbReference type="NCBI Taxonomy" id="572480"/>
    <lineage>
        <taxon>Bacteria</taxon>
        <taxon>Pseudomonadati</taxon>
        <taxon>Campylobacterota</taxon>
        <taxon>Epsilonproteobacteria</taxon>
        <taxon>Campylobacterales</taxon>
        <taxon>Arcobacteraceae</taxon>
        <taxon>Arcobacter</taxon>
    </lineage>
</organism>
<evidence type="ECO:0000256" key="2">
    <source>
        <dbReference type="ARBA" id="ARBA00022694"/>
    </source>
</evidence>
<proteinExistence type="inferred from homology"/>
<accession>D5V161</accession>
<dbReference type="InterPro" id="IPR020568">
    <property type="entry name" value="Ribosomal_Su5_D2-typ_SF"/>
</dbReference>
<dbReference type="SUPFAM" id="SSF54211">
    <property type="entry name" value="Ribosomal protein S5 domain 2-like"/>
    <property type="match status" value="1"/>
</dbReference>
<dbReference type="eggNOG" id="COG0594">
    <property type="taxonomic scope" value="Bacteria"/>
</dbReference>
<dbReference type="AlphaFoldDB" id="D5V161"/>
<dbReference type="HOGENOM" id="CLU_117179_9_5_7"/>
<evidence type="ECO:0000313" key="10">
    <source>
        <dbReference type="Proteomes" id="UP000000939"/>
    </source>
</evidence>
<dbReference type="PANTHER" id="PTHR33992:SF1">
    <property type="entry name" value="RIBONUCLEASE P PROTEIN COMPONENT"/>
    <property type="match status" value="1"/>
</dbReference>
<dbReference type="GO" id="GO:0030677">
    <property type="term" value="C:ribonuclease P complex"/>
    <property type="evidence" value="ECO:0007669"/>
    <property type="project" value="TreeGrafter"/>
</dbReference>
<dbReference type="Proteomes" id="UP000000939">
    <property type="component" value="Chromosome"/>
</dbReference>
<dbReference type="InterPro" id="IPR000100">
    <property type="entry name" value="RNase_P"/>
</dbReference>
<keyword evidence="10" id="KW-1185">Reference proteome</keyword>
<dbReference type="HAMAP" id="MF_00227">
    <property type="entry name" value="RNase_P"/>
    <property type="match status" value="1"/>
</dbReference>
<dbReference type="Gene3D" id="3.30.230.10">
    <property type="match status" value="1"/>
</dbReference>
<dbReference type="PROSITE" id="PS00648">
    <property type="entry name" value="RIBONUCLEASE_P"/>
    <property type="match status" value="1"/>
</dbReference>
<dbReference type="PANTHER" id="PTHR33992">
    <property type="entry name" value="RIBONUCLEASE P PROTEIN COMPONENT"/>
    <property type="match status" value="1"/>
</dbReference>
<evidence type="ECO:0000256" key="6">
    <source>
        <dbReference type="ARBA" id="ARBA00022884"/>
    </source>
</evidence>
<dbReference type="GO" id="GO:0000049">
    <property type="term" value="F:tRNA binding"/>
    <property type="evidence" value="ECO:0007669"/>
    <property type="project" value="UniProtKB-UniRule"/>
</dbReference>
<reference evidence="9 10" key="1">
    <citation type="journal article" date="2010" name="Stand. Genomic Sci.">
        <title>Complete genome sequence of Arcobacter nitrofigilis type strain (CI).</title>
        <authorList>
            <person name="Pati A."/>
            <person name="Gronow S."/>
            <person name="Lapidus A."/>
            <person name="Copeland A."/>
            <person name="Glavina Del Rio T."/>
            <person name="Nolan M."/>
            <person name="Lucas S."/>
            <person name="Tice H."/>
            <person name="Cheng J.F."/>
            <person name="Han C."/>
            <person name="Chertkov O."/>
            <person name="Bruce D."/>
            <person name="Tapia R."/>
            <person name="Goodwin L."/>
            <person name="Pitluck S."/>
            <person name="Liolios K."/>
            <person name="Ivanova N."/>
            <person name="Mavromatis K."/>
            <person name="Chen A."/>
            <person name="Palaniappan K."/>
            <person name="Land M."/>
            <person name="Hauser L."/>
            <person name="Chang Y.J."/>
            <person name="Jeffries C.D."/>
            <person name="Detter J.C."/>
            <person name="Rohde M."/>
            <person name="Goker M."/>
            <person name="Bristow J."/>
            <person name="Eisen J.A."/>
            <person name="Markowitz V."/>
            <person name="Hugenholtz P."/>
            <person name="Klenk H.P."/>
            <person name="Kyrpides N.C."/>
        </authorList>
    </citation>
    <scope>NUCLEOTIDE SEQUENCE [LARGE SCALE GENOMIC DNA]</scope>
    <source>
        <strain evidence="10">ATCC 33309 / DSM 7299 / CCUG 15893 / LMG 7604 / NCTC 12251 / CI</strain>
    </source>
</reference>
<keyword evidence="5 7" id="KW-0378">Hydrolase</keyword>
<keyword evidence="4 7" id="KW-0255">Endonuclease</keyword>
<gene>
    <name evidence="7" type="primary">rnpA</name>
    <name evidence="9" type="ordered locus">Arnit_2372</name>
</gene>
<name>D5V161_ARCNC</name>
<evidence type="ECO:0000256" key="3">
    <source>
        <dbReference type="ARBA" id="ARBA00022722"/>
    </source>
</evidence>
<dbReference type="InterPro" id="IPR014721">
    <property type="entry name" value="Ribsml_uS5_D2-typ_fold_subgr"/>
</dbReference>
<dbReference type="GO" id="GO:0001682">
    <property type="term" value="P:tRNA 5'-leader removal"/>
    <property type="evidence" value="ECO:0007669"/>
    <property type="project" value="UniProtKB-UniRule"/>
</dbReference>
<comment type="similarity">
    <text evidence="7">Belongs to the RnpA family.</text>
</comment>
<dbReference type="GO" id="GO:0004526">
    <property type="term" value="F:ribonuclease P activity"/>
    <property type="evidence" value="ECO:0007669"/>
    <property type="project" value="UniProtKB-UniRule"/>
</dbReference>
<evidence type="ECO:0000256" key="8">
    <source>
        <dbReference type="NCBIfam" id="TIGR00188"/>
    </source>
</evidence>
<dbReference type="EC" id="3.1.26.5" evidence="7 8"/>
<evidence type="ECO:0000256" key="5">
    <source>
        <dbReference type="ARBA" id="ARBA00022801"/>
    </source>
</evidence>
<dbReference type="NCBIfam" id="TIGR00188">
    <property type="entry name" value="rnpA"/>
    <property type="match status" value="1"/>
</dbReference>
<comment type="subunit">
    <text evidence="7">Consists of a catalytic RNA component (M1 or rnpB) and a protein subunit.</text>
</comment>
<evidence type="ECO:0000256" key="4">
    <source>
        <dbReference type="ARBA" id="ARBA00022759"/>
    </source>
</evidence>
<dbReference type="OrthoDB" id="9810867at2"/>
<dbReference type="GO" id="GO:0042781">
    <property type="term" value="F:3'-tRNA processing endoribonuclease activity"/>
    <property type="evidence" value="ECO:0007669"/>
    <property type="project" value="TreeGrafter"/>
</dbReference>
<dbReference type="EMBL" id="CP001999">
    <property type="protein sequence ID" value="ADG94023.1"/>
    <property type="molecule type" value="Genomic_DNA"/>
</dbReference>
<dbReference type="Pfam" id="PF00825">
    <property type="entry name" value="Ribonuclease_P"/>
    <property type="match status" value="1"/>
</dbReference>
<comment type="catalytic activity">
    <reaction evidence="7">
        <text>Endonucleolytic cleavage of RNA, removing 5'-extranucleotides from tRNA precursor.</text>
        <dbReference type="EC" id="3.1.26.5"/>
    </reaction>
</comment>
<sequence>MSCLSKEYRLNSSRDFRQIYQSGKKWHTPSFVAFFRSSEKLEIGFVTSKKVGNAVFRNKARRRLRAIVLENENIIITGKYVFVAKDELFNKSYIELQKDFNFAFKRLNLYK</sequence>
<evidence type="ECO:0000313" key="9">
    <source>
        <dbReference type="EMBL" id="ADG94023.1"/>
    </source>
</evidence>
<dbReference type="InterPro" id="IPR020539">
    <property type="entry name" value="RNase_P_CS"/>
</dbReference>
<evidence type="ECO:0000256" key="1">
    <source>
        <dbReference type="ARBA" id="ARBA00002663"/>
    </source>
</evidence>
<comment type="function">
    <text evidence="1 7">RNaseP catalyzes the removal of the 5'-leader sequence from pre-tRNA to produce the mature 5'-terminus. It can also cleave other RNA substrates such as 4.5S RNA. The protein component plays an auxiliary but essential role in vivo by binding to the 5'-leader sequence and broadening the substrate specificity of the ribozyme.</text>
</comment>
<dbReference type="STRING" id="572480.Arnit_2372"/>
<keyword evidence="3 7" id="KW-0540">Nuclease</keyword>
<dbReference type="KEGG" id="ant:Arnit_2372"/>
<protein>
    <recommendedName>
        <fullName evidence="7 8">Ribonuclease P protein component</fullName>
        <shortName evidence="7">RNase P protein</shortName>
        <shortName evidence="7">RNaseP protein</shortName>
        <ecNumber evidence="7 8">3.1.26.5</ecNumber>
    </recommendedName>
    <alternativeName>
        <fullName evidence="7">Protein C5</fullName>
    </alternativeName>
</protein>